<comment type="caution">
    <text evidence="1">The sequence shown here is derived from an EMBL/GenBank/DDBJ whole genome shotgun (WGS) entry which is preliminary data.</text>
</comment>
<reference evidence="2" key="1">
    <citation type="journal article" date="2019" name="Int. J. Syst. Evol. Microbiol.">
        <title>The Global Catalogue of Microorganisms (GCM) 10K type strain sequencing project: providing services to taxonomists for standard genome sequencing and annotation.</title>
        <authorList>
            <consortium name="The Broad Institute Genomics Platform"/>
            <consortium name="The Broad Institute Genome Sequencing Center for Infectious Disease"/>
            <person name="Wu L."/>
            <person name="Ma J."/>
        </authorList>
    </citation>
    <scope>NUCLEOTIDE SEQUENCE [LARGE SCALE GENOMIC DNA]</scope>
    <source>
        <strain evidence="2">CGMCC 4.7020</strain>
    </source>
</reference>
<dbReference type="EMBL" id="JBHTMM010000025">
    <property type="protein sequence ID" value="MFD1308322.1"/>
    <property type="molecule type" value="Genomic_DNA"/>
</dbReference>
<dbReference type="RefSeq" id="WP_381328493.1">
    <property type="nucleotide sequence ID" value="NZ_JBHTMM010000025.1"/>
</dbReference>
<dbReference type="Gene3D" id="3.10.450.50">
    <property type="match status" value="1"/>
</dbReference>
<sequence length="138" mass="15162">MQNAGNGDVDRQGLSYYPWWLDNLADDATLEGAAMNGTARGAETVRSIVVKARELYGHQDFSYTGDFGDDGFLEIYDSSIHGEPLKVVVTVTRNAAGQAQDLAVLHRPRNAMLLFSRLMHEEFAGSPVADHFLAEDES</sequence>
<keyword evidence="2" id="KW-1185">Reference proteome</keyword>
<gene>
    <name evidence="1" type="ORF">ACFQ5X_20975</name>
</gene>
<organism evidence="1 2">
    <name type="scientific">Streptomyces kaempferi</name>
    <dbReference type="NCBI Taxonomy" id="333725"/>
    <lineage>
        <taxon>Bacteria</taxon>
        <taxon>Bacillati</taxon>
        <taxon>Actinomycetota</taxon>
        <taxon>Actinomycetes</taxon>
        <taxon>Kitasatosporales</taxon>
        <taxon>Streptomycetaceae</taxon>
        <taxon>Streptomyces</taxon>
    </lineage>
</organism>
<protein>
    <submittedName>
        <fullName evidence="1">Uncharacterized protein</fullName>
    </submittedName>
</protein>
<proteinExistence type="predicted"/>
<accession>A0ABW3XFQ4</accession>
<name>A0ABW3XFQ4_9ACTN</name>
<evidence type="ECO:0000313" key="2">
    <source>
        <dbReference type="Proteomes" id="UP001597058"/>
    </source>
</evidence>
<evidence type="ECO:0000313" key="1">
    <source>
        <dbReference type="EMBL" id="MFD1308322.1"/>
    </source>
</evidence>
<dbReference type="Proteomes" id="UP001597058">
    <property type="component" value="Unassembled WGS sequence"/>
</dbReference>